<feature type="region of interest" description="Disordered" evidence="6">
    <location>
        <begin position="1"/>
        <end position="230"/>
    </location>
</feature>
<feature type="transmembrane region" description="Helical" evidence="7">
    <location>
        <begin position="317"/>
        <end position="338"/>
    </location>
</feature>
<dbReference type="AlphaFoldDB" id="A0A8H6AXF4"/>
<feature type="transmembrane region" description="Helical" evidence="7">
    <location>
        <begin position="399"/>
        <end position="420"/>
    </location>
</feature>
<evidence type="ECO:0000256" key="5">
    <source>
        <dbReference type="ARBA" id="ARBA00023136"/>
    </source>
</evidence>
<feature type="compositionally biased region" description="Basic and acidic residues" evidence="6">
    <location>
        <begin position="1"/>
        <end position="11"/>
    </location>
</feature>
<feature type="compositionally biased region" description="Low complexity" evidence="6">
    <location>
        <begin position="73"/>
        <end position="98"/>
    </location>
</feature>
<keyword evidence="2" id="KW-1003">Cell membrane</keyword>
<feature type="compositionally biased region" description="Basic and acidic residues" evidence="6">
    <location>
        <begin position="99"/>
        <end position="121"/>
    </location>
</feature>
<feature type="compositionally biased region" description="Polar residues" evidence="6">
    <location>
        <begin position="42"/>
        <end position="72"/>
    </location>
</feature>
<feature type="compositionally biased region" description="Polar residues" evidence="6">
    <location>
        <begin position="184"/>
        <end position="198"/>
    </location>
</feature>
<dbReference type="Pfam" id="PF02656">
    <property type="entry name" value="DUF202"/>
    <property type="match status" value="1"/>
</dbReference>
<dbReference type="GO" id="GO:0005886">
    <property type="term" value="C:plasma membrane"/>
    <property type="evidence" value="ECO:0007669"/>
    <property type="project" value="UniProtKB-SubCell"/>
</dbReference>
<evidence type="ECO:0000256" key="7">
    <source>
        <dbReference type="SAM" id="Phobius"/>
    </source>
</evidence>
<comment type="subcellular location">
    <subcellularLocation>
        <location evidence="1">Cell membrane</location>
        <topology evidence="1">Multi-pass membrane protein</topology>
    </subcellularLocation>
</comment>
<dbReference type="PANTHER" id="PTHR34187">
    <property type="entry name" value="FGR18P"/>
    <property type="match status" value="1"/>
</dbReference>
<keyword evidence="10" id="KW-1185">Reference proteome</keyword>
<evidence type="ECO:0000256" key="2">
    <source>
        <dbReference type="ARBA" id="ARBA00022475"/>
    </source>
</evidence>
<evidence type="ECO:0000256" key="6">
    <source>
        <dbReference type="SAM" id="MobiDB-lite"/>
    </source>
</evidence>
<sequence>MESTKRPDGIEGRINSQSQVSLNISTTNSSSQTDLNRIRMGTNENARSTETLQLRPNTPKANIEIGSSSNIHQGQSPSPQTGSRSGSRSGSVSAQGSQRIKEGKRQRIDSILEEARNRKITMDTPGDGEESQSPGRGVNGYENENENGHGHTNGKESRGESSADEETSVLRRGPDMNYGGVSGGTTAITADTNNGNNSTRRKLGAKDPNKRGGVWGTGRGRGFSGAEAEGVITEDESRMKRSGRIGKWWKRMMDEYGSIELENKGSVARDHLALGLWFLSLAKFQITRLVCHTSEDGHVLFYYVADYGGWIERTFLAWLRTSLAFASIGIAITQLFRLNTSSSTTPAPSEPQSSLRHLGKPLGATFVGISILMLSVGFHRYFEGQFYIIRGKFPASRGSIALVAMITGALMVTSLVVVVVGNRGGFEK</sequence>
<feature type="domain" description="DUF202" evidence="8">
    <location>
        <begin position="312"/>
        <end position="382"/>
    </location>
</feature>
<dbReference type="InterPro" id="IPR003807">
    <property type="entry name" value="DUF202"/>
</dbReference>
<dbReference type="OrthoDB" id="199599at2759"/>
<feature type="transmembrane region" description="Helical" evidence="7">
    <location>
        <begin position="358"/>
        <end position="378"/>
    </location>
</feature>
<evidence type="ECO:0000313" key="9">
    <source>
        <dbReference type="EMBL" id="KAF5875398.1"/>
    </source>
</evidence>
<keyword evidence="5 7" id="KW-0472">Membrane</keyword>
<evidence type="ECO:0000259" key="8">
    <source>
        <dbReference type="Pfam" id="PF02656"/>
    </source>
</evidence>
<evidence type="ECO:0000256" key="4">
    <source>
        <dbReference type="ARBA" id="ARBA00022989"/>
    </source>
</evidence>
<dbReference type="EMBL" id="JABFCT010000006">
    <property type="protein sequence ID" value="KAF5875398.1"/>
    <property type="molecule type" value="Genomic_DNA"/>
</dbReference>
<dbReference type="Proteomes" id="UP000531561">
    <property type="component" value="Unassembled WGS sequence"/>
</dbReference>
<name>A0A8H6AXF4_9HELO</name>
<gene>
    <name evidence="9" type="ORF">Bfra_003852</name>
</gene>
<keyword evidence="4 7" id="KW-1133">Transmembrane helix</keyword>
<dbReference type="PANTHER" id="PTHR34187:SF2">
    <property type="entry name" value="DUF202 DOMAIN-CONTAINING PROTEIN"/>
    <property type="match status" value="1"/>
</dbReference>
<keyword evidence="3 7" id="KW-0812">Transmembrane</keyword>
<accession>A0A8H6AXF4</accession>
<dbReference type="GeneID" id="59257949"/>
<feature type="compositionally biased region" description="Gly residues" evidence="6">
    <location>
        <begin position="213"/>
        <end position="223"/>
    </location>
</feature>
<organism evidence="9 10">
    <name type="scientific">Botrytis fragariae</name>
    <dbReference type="NCBI Taxonomy" id="1964551"/>
    <lineage>
        <taxon>Eukaryota</taxon>
        <taxon>Fungi</taxon>
        <taxon>Dikarya</taxon>
        <taxon>Ascomycota</taxon>
        <taxon>Pezizomycotina</taxon>
        <taxon>Leotiomycetes</taxon>
        <taxon>Helotiales</taxon>
        <taxon>Sclerotiniaceae</taxon>
        <taxon>Botrytis</taxon>
    </lineage>
</organism>
<protein>
    <submittedName>
        <fullName evidence="9">Putative abc sequence protein</fullName>
    </submittedName>
</protein>
<evidence type="ECO:0000313" key="10">
    <source>
        <dbReference type="Proteomes" id="UP000531561"/>
    </source>
</evidence>
<evidence type="ECO:0000256" key="1">
    <source>
        <dbReference type="ARBA" id="ARBA00004651"/>
    </source>
</evidence>
<comment type="caution">
    <text evidence="9">The sequence shown here is derived from an EMBL/GenBank/DDBJ whole genome shotgun (WGS) entry which is preliminary data.</text>
</comment>
<evidence type="ECO:0000256" key="3">
    <source>
        <dbReference type="ARBA" id="ARBA00022692"/>
    </source>
</evidence>
<proteinExistence type="predicted"/>
<feature type="compositionally biased region" description="Polar residues" evidence="6">
    <location>
        <begin position="14"/>
        <end position="35"/>
    </location>
</feature>
<dbReference type="RefSeq" id="XP_037194344.1">
    <property type="nucleotide sequence ID" value="XM_037334257.1"/>
</dbReference>
<feature type="compositionally biased region" description="Basic and acidic residues" evidence="6">
    <location>
        <begin position="146"/>
        <end position="161"/>
    </location>
</feature>
<dbReference type="InterPro" id="IPR052053">
    <property type="entry name" value="IM_YidH-like"/>
</dbReference>
<reference evidence="9 10" key="1">
    <citation type="journal article" date="2020" name="Phytopathology">
        <title>A high-quality genome resource of Botrytis fragariae, a new and rapidly spreading fungal pathogen causing strawberry gray mold in the U.S.A.</title>
        <authorList>
            <person name="Wu Y."/>
            <person name="Saski C.A."/>
            <person name="Schnabel G."/>
            <person name="Xiao S."/>
            <person name="Hu M."/>
        </authorList>
    </citation>
    <scope>NUCLEOTIDE SEQUENCE [LARGE SCALE GENOMIC DNA]</scope>
    <source>
        <strain evidence="9 10">BVB16</strain>
    </source>
</reference>